<protein>
    <submittedName>
        <fullName evidence="1">8837_t:CDS:1</fullName>
    </submittedName>
</protein>
<gene>
    <name evidence="1" type="ORF">SPELUC_LOCUS423</name>
</gene>
<keyword evidence="2" id="KW-1185">Reference proteome</keyword>
<accession>A0ACA9K064</accession>
<name>A0ACA9K064_9GLOM</name>
<evidence type="ECO:0000313" key="1">
    <source>
        <dbReference type="EMBL" id="CAG8444734.1"/>
    </source>
</evidence>
<dbReference type="EMBL" id="CAJVPW010000147">
    <property type="protein sequence ID" value="CAG8444734.1"/>
    <property type="molecule type" value="Genomic_DNA"/>
</dbReference>
<sequence length="146" mass="16797">MIFEKLFQKYRKTDATSLFVLKSFVSILLLISVLGYTWIIIWGIYNDNPVVQNSLKEENYMTLPAVYFQTFQVLENDHFTSISTKISCNFVNASGIHDCSRYIWSTITNSTYANNITTIVFSARDLMFSAVPNKGISSLEFKIYLN</sequence>
<feature type="non-terminal residue" evidence="1">
    <location>
        <position position="146"/>
    </location>
</feature>
<organism evidence="1 2">
    <name type="scientific">Cetraspora pellucida</name>
    <dbReference type="NCBI Taxonomy" id="1433469"/>
    <lineage>
        <taxon>Eukaryota</taxon>
        <taxon>Fungi</taxon>
        <taxon>Fungi incertae sedis</taxon>
        <taxon>Mucoromycota</taxon>
        <taxon>Glomeromycotina</taxon>
        <taxon>Glomeromycetes</taxon>
        <taxon>Diversisporales</taxon>
        <taxon>Gigasporaceae</taxon>
        <taxon>Cetraspora</taxon>
    </lineage>
</organism>
<evidence type="ECO:0000313" key="2">
    <source>
        <dbReference type="Proteomes" id="UP000789366"/>
    </source>
</evidence>
<proteinExistence type="predicted"/>
<dbReference type="Proteomes" id="UP000789366">
    <property type="component" value="Unassembled WGS sequence"/>
</dbReference>
<reference evidence="1" key="1">
    <citation type="submission" date="2021-06" db="EMBL/GenBank/DDBJ databases">
        <authorList>
            <person name="Kallberg Y."/>
            <person name="Tangrot J."/>
            <person name="Rosling A."/>
        </authorList>
    </citation>
    <scope>NUCLEOTIDE SEQUENCE</scope>
    <source>
        <strain evidence="1">28 12/20/2015</strain>
    </source>
</reference>
<comment type="caution">
    <text evidence="1">The sequence shown here is derived from an EMBL/GenBank/DDBJ whole genome shotgun (WGS) entry which is preliminary data.</text>
</comment>